<comment type="subcellular location">
    <subcellularLocation>
        <location evidence="1">Nucleus</location>
        <location evidence="1">Nucleolus</location>
    </subcellularLocation>
</comment>
<evidence type="ECO:0000256" key="5">
    <source>
        <dbReference type="ARBA" id="ARBA00022853"/>
    </source>
</evidence>
<evidence type="ECO:0000256" key="8">
    <source>
        <dbReference type="ARBA" id="ARBA00023242"/>
    </source>
</evidence>
<keyword evidence="8" id="KW-0539">Nucleus</keyword>
<dbReference type="PROSITE" id="PS50157">
    <property type="entry name" value="ZINC_FINGER_C2H2_2"/>
    <property type="match status" value="1"/>
</dbReference>
<evidence type="ECO:0000256" key="6">
    <source>
        <dbReference type="ARBA" id="ARBA00023015"/>
    </source>
</evidence>
<dbReference type="GO" id="GO:0006325">
    <property type="term" value="P:chromatin organization"/>
    <property type="evidence" value="ECO:0007669"/>
    <property type="project" value="UniProtKB-KW"/>
</dbReference>
<dbReference type="FunFam" id="2.60.120.340:FF:000004">
    <property type="entry name" value="Histone deacetylase HDT1"/>
    <property type="match status" value="1"/>
</dbReference>
<keyword evidence="13" id="KW-1185">Reference proteome</keyword>
<evidence type="ECO:0000256" key="2">
    <source>
        <dbReference type="ARBA" id="ARBA00006673"/>
    </source>
</evidence>
<gene>
    <name evidence="12" type="ORF">LTRI10_LOCUS15030</name>
</gene>
<dbReference type="GO" id="GO:0008270">
    <property type="term" value="F:zinc ion binding"/>
    <property type="evidence" value="ECO:0007669"/>
    <property type="project" value="UniProtKB-KW"/>
</dbReference>
<feature type="compositionally biased region" description="Low complexity" evidence="10">
    <location>
        <begin position="249"/>
        <end position="260"/>
    </location>
</feature>
<feature type="compositionally biased region" description="Basic and acidic residues" evidence="10">
    <location>
        <begin position="261"/>
        <end position="270"/>
    </location>
</feature>
<evidence type="ECO:0000313" key="13">
    <source>
        <dbReference type="Proteomes" id="UP001497516"/>
    </source>
</evidence>
<keyword evidence="9" id="KW-0863">Zinc-finger</keyword>
<accession>A0AAV2DHF5</accession>
<dbReference type="PROSITE" id="PS00028">
    <property type="entry name" value="ZINC_FINGER_C2H2_1"/>
    <property type="match status" value="1"/>
</dbReference>
<feature type="compositionally biased region" description="Acidic residues" evidence="10">
    <location>
        <begin position="176"/>
        <end position="201"/>
    </location>
</feature>
<dbReference type="EMBL" id="OZ034815">
    <property type="protein sequence ID" value="CAL1373076.1"/>
    <property type="molecule type" value="Genomic_DNA"/>
</dbReference>
<dbReference type="GO" id="GO:0016787">
    <property type="term" value="F:hydrolase activity"/>
    <property type="evidence" value="ECO:0007669"/>
    <property type="project" value="UniProtKB-KW"/>
</dbReference>
<dbReference type="GO" id="GO:0005730">
    <property type="term" value="C:nucleolus"/>
    <property type="evidence" value="ECO:0007669"/>
    <property type="project" value="UniProtKB-SubCell"/>
</dbReference>
<comment type="similarity">
    <text evidence="2">Belongs to the histone deacetylase HD2 family.</text>
</comment>
<reference evidence="12 13" key="1">
    <citation type="submission" date="2024-04" db="EMBL/GenBank/DDBJ databases">
        <authorList>
            <person name="Fracassetti M."/>
        </authorList>
    </citation>
    <scope>NUCLEOTIDE SEQUENCE [LARGE SCALE GENOMIC DNA]</scope>
</reference>
<protein>
    <recommendedName>
        <fullName evidence="11">C2H2-type domain-containing protein</fullName>
    </recommendedName>
</protein>
<dbReference type="InterPro" id="IPR013087">
    <property type="entry name" value="Znf_C2H2_type"/>
</dbReference>
<organism evidence="12 13">
    <name type="scientific">Linum trigynum</name>
    <dbReference type="NCBI Taxonomy" id="586398"/>
    <lineage>
        <taxon>Eukaryota</taxon>
        <taxon>Viridiplantae</taxon>
        <taxon>Streptophyta</taxon>
        <taxon>Embryophyta</taxon>
        <taxon>Tracheophyta</taxon>
        <taxon>Spermatophyta</taxon>
        <taxon>Magnoliopsida</taxon>
        <taxon>eudicotyledons</taxon>
        <taxon>Gunneridae</taxon>
        <taxon>Pentapetalae</taxon>
        <taxon>rosids</taxon>
        <taxon>fabids</taxon>
        <taxon>Malpighiales</taxon>
        <taxon>Linaceae</taxon>
        <taxon>Linum</taxon>
    </lineage>
</organism>
<evidence type="ECO:0000256" key="1">
    <source>
        <dbReference type="ARBA" id="ARBA00004604"/>
    </source>
</evidence>
<dbReference type="AlphaFoldDB" id="A0AAV2DHF5"/>
<keyword evidence="9" id="KW-0862">Zinc</keyword>
<name>A0AAV2DHF5_9ROSI</name>
<keyword evidence="4" id="KW-0378">Hydrolase</keyword>
<evidence type="ECO:0000256" key="10">
    <source>
        <dbReference type="SAM" id="MobiDB-lite"/>
    </source>
</evidence>
<keyword evidence="5" id="KW-0156">Chromatin regulator</keyword>
<dbReference type="InterPro" id="IPR041232">
    <property type="entry name" value="NPL"/>
</dbReference>
<evidence type="ECO:0000313" key="12">
    <source>
        <dbReference type="EMBL" id="CAL1373076.1"/>
    </source>
</evidence>
<sequence>MQFWGVEVKSGEPLPVQCGDDFILHLSQATLGECKKDKGNGSVSLSVKVGGKKLVLGTLYPEKVPQLQFDLVFERDFELSHTGKNGSVYFMGYKVREAENEDSELEMEPLPAAAVNGGPISLTNENKPAKREKAKSGPSGTKHVQIIEPKKDDEESDDDSSDEDRWLATQGKPIEAEGESDEDDDDDEDSDDEEETDEEELADTKKDTGKKRSAPEAKTPAPSKKTKLVTPQKTGGKKAGEHQATPHPAKQASKTASTSDSKSHVCKSCDRTFGSDNALQSHTKAKHGDAK</sequence>
<evidence type="ECO:0000256" key="3">
    <source>
        <dbReference type="ARBA" id="ARBA00022491"/>
    </source>
</evidence>
<proteinExistence type="inferred from homology"/>
<dbReference type="Pfam" id="PF17800">
    <property type="entry name" value="NPL"/>
    <property type="match status" value="1"/>
</dbReference>
<keyword evidence="3" id="KW-0678">Repressor</keyword>
<evidence type="ECO:0000259" key="11">
    <source>
        <dbReference type="PROSITE" id="PS50157"/>
    </source>
</evidence>
<keyword evidence="6" id="KW-0805">Transcription regulation</keyword>
<feature type="region of interest" description="Disordered" evidence="10">
    <location>
        <begin position="102"/>
        <end position="291"/>
    </location>
</feature>
<keyword evidence="7" id="KW-0804">Transcription</keyword>
<feature type="domain" description="C2H2-type" evidence="11">
    <location>
        <begin position="264"/>
        <end position="291"/>
    </location>
</feature>
<evidence type="ECO:0000256" key="4">
    <source>
        <dbReference type="ARBA" id="ARBA00022801"/>
    </source>
</evidence>
<evidence type="ECO:0000256" key="9">
    <source>
        <dbReference type="PROSITE-ProRule" id="PRU00042"/>
    </source>
</evidence>
<evidence type="ECO:0000256" key="7">
    <source>
        <dbReference type="ARBA" id="ARBA00023163"/>
    </source>
</evidence>
<keyword evidence="9" id="KW-0479">Metal-binding</keyword>
<dbReference type="Proteomes" id="UP001497516">
    <property type="component" value="Chromosome 2"/>
</dbReference>
<dbReference type="Gene3D" id="2.60.120.340">
    <property type="entry name" value="Nucleoplasmin core domain"/>
    <property type="match status" value="1"/>
</dbReference>